<keyword evidence="3" id="KW-1015">Disulfide bond</keyword>
<dbReference type="GO" id="GO:0030313">
    <property type="term" value="C:cell envelope"/>
    <property type="evidence" value="ECO:0007669"/>
    <property type="project" value="UniProtKB-SubCell"/>
</dbReference>
<dbReference type="CDD" id="cd02966">
    <property type="entry name" value="TlpA_like_family"/>
    <property type="match status" value="1"/>
</dbReference>
<organism evidence="7 8">
    <name type="scientific">Paracoccus versutus</name>
    <name type="common">Thiobacillus versutus</name>
    <dbReference type="NCBI Taxonomy" id="34007"/>
    <lineage>
        <taxon>Bacteria</taxon>
        <taxon>Pseudomonadati</taxon>
        <taxon>Pseudomonadota</taxon>
        <taxon>Alphaproteobacteria</taxon>
        <taxon>Rhodobacterales</taxon>
        <taxon>Paracoccaceae</taxon>
        <taxon>Paracoccus</taxon>
    </lineage>
</organism>
<evidence type="ECO:0000256" key="4">
    <source>
        <dbReference type="ARBA" id="ARBA00023284"/>
    </source>
</evidence>
<dbReference type="PROSITE" id="PS00194">
    <property type="entry name" value="THIOREDOXIN_1"/>
    <property type="match status" value="1"/>
</dbReference>
<dbReference type="GO" id="GO:0016853">
    <property type="term" value="F:isomerase activity"/>
    <property type="evidence" value="ECO:0007669"/>
    <property type="project" value="UniProtKB-KW"/>
</dbReference>
<dbReference type="AlphaFoldDB" id="A0A3D9XI75"/>
<evidence type="ECO:0000259" key="6">
    <source>
        <dbReference type="PROSITE" id="PS51352"/>
    </source>
</evidence>
<dbReference type="Proteomes" id="UP000256941">
    <property type="component" value="Unassembled WGS sequence"/>
</dbReference>
<keyword evidence="5" id="KW-1133">Transmembrane helix</keyword>
<feature type="domain" description="Thioredoxin" evidence="6">
    <location>
        <begin position="129"/>
        <end position="265"/>
    </location>
</feature>
<keyword evidence="5" id="KW-0472">Membrane</keyword>
<evidence type="ECO:0000256" key="3">
    <source>
        <dbReference type="ARBA" id="ARBA00023157"/>
    </source>
</evidence>
<keyword evidence="5" id="KW-0812">Transmembrane</keyword>
<keyword evidence="4" id="KW-0676">Redox-active center</keyword>
<dbReference type="Pfam" id="PF00578">
    <property type="entry name" value="AhpC-TSA"/>
    <property type="match status" value="1"/>
</dbReference>
<dbReference type="InterPro" id="IPR050553">
    <property type="entry name" value="Thioredoxin_ResA/DsbE_sf"/>
</dbReference>
<evidence type="ECO:0000313" key="7">
    <source>
        <dbReference type="EMBL" id="REF68813.1"/>
    </source>
</evidence>
<reference evidence="7 8" key="1">
    <citation type="submission" date="2018-08" db="EMBL/GenBank/DDBJ databases">
        <title>Genomic Encyclopedia of Archaeal and Bacterial Type Strains, Phase II (KMG-II): from individual species to whole genera.</title>
        <authorList>
            <person name="Goeker M."/>
        </authorList>
    </citation>
    <scope>NUCLEOTIDE SEQUENCE [LARGE SCALE GENOMIC DNA]</scope>
    <source>
        <strain evidence="7 8">DSM 17099</strain>
    </source>
</reference>
<dbReference type="InterPro" id="IPR000866">
    <property type="entry name" value="AhpC/TSA"/>
</dbReference>
<comment type="subcellular location">
    <subcellularLocation>
        <location evidence="1">Cell envelope</location>
    </subcellularLocation>
</comment>
<feature type="transmembrane region" description="Helical" evidence="5">
    <location>
        <begin position="14"/>
        <end position="33"/>
    </location>
</feature>
<accession>A0A3D9XI75</accession>
<keyword evidence="2" id="KW-0201">Cytochrome c-type biogenesis</keyword>
<comment type="caution">
    <text evidence="7">The sequence shown here is derived from an EMBL/GenBank/DDBJ whole genome shotgun (WGS) entry which is preliminary data.</text>
</comment>
<dbReference type="EMBL" id="QTUJ01000003">
    <property type="protein sequence ID" value="REF68813.1"/>
    <property type="molecule type" value="Genomic_DNA"/>
</dbReference>
<dbReference type="InterPro" id="IPR036249">
    <property type="entry name" value="Thioredoxin-like_sf"/>
</dbReference>
<dbReference type="InterPro" id="IPR013766">
    <property type="entry name" value="Thioredoxin_domain"/>
</dbReference>
<proteinExistence type="predicted"/>
<dbReference type="GO" id="GO:0017004">
    <property type="term" value="P:cytochrome complex assembly"/>
    <property type="evidence" value="ECO:0007669"/>
    <property type="project" value="UniProtKB-KW"/>
</dbReference>
<feature type="transmembrane region" description="Helical" evidence="5">
    <location>
        <begin position="107"/>
        <end position="128"/>
    </location>
</feature>
<evidence type="ECO:0000256" key="2">
    <source>
        <dbReference type="ARBA" id="ARBA00022748"/>
    </source>
</evidence>
<evidence type="ECO:0000256" key="5">
    <source>
        <dbReference type="SAM" id="Phobius"/>
    </source>
</evidence>
<dbReference type="SUPFAM" id="SSF52833">
    <property type="entry name" value="Thioredoxin-like"/>
    <property type="match status" value="1"/>
</dbReference>
<dbReference type="InterPro" id="IPR017937">
    <property type="entry name" value="Thioredoxin_CS"/>
</dbReference>
<dbReference type="PROSITE" id="PS51352">
    <property type="entry name" value="THIOREDOXIN_2"/>
    <property type="match status" value="1"/>
</dbReference>
<sequence>MNAISIGPLVFDGARFAAVVALLLFFAVIEIAARLQKGDAGRWAGIAVLAWIVGARVGFVIANWPAFAAHPLDALKLWQGGFLPAAGWAGGIAVLSLALLRRVRGAALPLVLGGAAALAGHQAVIAALPRPSVTIPDMQLIALDGRGVHLGGRDWPVVLNLWATWCPPCRREMPMMTDLAANMPGVEFVFANQGEEAARIMAFLRDENLPREGMIRDPHGRLMGVLGAVGLPSTLVFDAKGRLVAAQTGEISRAALARMIAQATGDSR</sequence>
<dbReference type="PANTHER" id="PTHR42852:SF6">
    <property type="entry name" value="THIOL:DISULFIDE INTERCHANGE PROTEIN DSBE"/>
    <property type="match status" value="1"/>
</dbReference>
<dbReference type="PANTHER" id="PTHR42852">
    <property type="entry name" value="THIOL:DISULFIDE INTERCHANGE PROTEIN DSBE"/>
    <property type="match status" value="1"/>
</dbReference>
<feature type="transmembrane region" description="Helical" evidence="5">
    <location>
        <begin position="82"/>
        <end position="100"/>
    </location>
</feature>
<name>A0A3D9XI75_PARVE</name>
<evidence type="ECO:0000256" key="1">
    <source>
        <dbReference type="ARBA" id="ARBA00004196"/>
    </source>
</evidence>
<protein>
    <submittedName>
        <fullName evidence="7">Thiol-disulfide isomerase/thioredoxin</fullName>
    </submittedName>
</protein>
<feature type="transmembrane region" description="Helical" evidence="5">
    <location>
        <begin position="40"/>
        <end position="62"/>
    </location>
</feature>
<gene>
    <name evidence="7" type="ORF">BDD41_3888</name>
</gene>
<dbReference type="GO" id="GO:0015036">
    <property type="term" value="F:disulfide oxidoreductase activity"/>
    <property type="evidence" value="ECO:0007669"/>
    <property type="project" value="UniProtKB-ARBA"/>
</dbReference>
<dbReference type="RefSeq" id="WP_116222722.1">
    <property type="nucleotide sequence ID" value="NZ_CP038197.1"/>
</dbReference>
<evidence type="ECO:0000313" key="8">
    <source>
        <dbReference type="Proteomes" id="UP000256941"/>
    </source>
</evidence>
<keyword evidence="7" id="KW-0413">Isomerase</keyword>
<dbReference type="Gene3D" id="3.40.30.10">
    <property type="entry name" value="Glutaredoxin"/>
    <property type="match status" value="1"/>
</dbReference>